<evidence type="ECO:0000256" key="1">
    <source>
        <dbReference type="SAM" id="MobiDB-lite"/>
    </source>
</evidence>
<organism evidence="3 4">
    <name type="scientific">Falsibacillus pallidus</name>
    <dbReference type="NCBI Taxonomy" id="493781"/>
    <lineage>
        <taxon>Bacteria</taxon>
        <taxon>Bacillati</taxon>
        <taxon>Bacillota</taxon>
        <taxon>Bacilli</taxon>
        <taxon>Bacillales</taxon>
        <taxon>Bacillaceae</taxon>
        <taxon>Falsibacillus</taxon>
    </lineage>
</organism>
<accession>A0A370GL96</accession>
<keyword evidence="2" id="KW-0812">Transmembrane</keyword>
<protein>
    <submittedName>
        <fullName evidence="3">Stage II sporulation protein P</fullName>
    </submittedName>
</protein>
<dbReference type="NCBIfam" id="TIGR02867">
    <property type="entry name" value="spore_II_P"/>
    <property type="match status" value="1"/>
</dbReference>
<sequence length="402" mass="44179">MRPAKNPSYAVAVHFTTILKGSLLFLFALLSIFSLSGILTSLNPQYRISSNSVNQAAENVSGAALYKMFTFENSAFLSAMPKEASDGESAGTMLMKLAANVNLEDPRSFLGRELPGFSIFDSDILVAGEGTNYTNMPIESIPPNKVLDPNNDAELQNTDSIGSAPVGSNSSAPPLTTGGKNRVYVYFTHTNESYLPYLKGVTDPDLAYHSKINVTKLGDELKVDLENSGIGTTVDKTDIIARLNKKELTFANAYQEARPVVASAMNSDKNLQYFIDIHRDSRRKKDTTIQINGQDYAKIAFVIGEENPNYEKNAKLAYDLHKLLEKKYKGLSRGIIPKKGAATNGKFNQDLSPNSILIEVGGVDNTFEEMDRTIKAFANVFAENYWQAEKVQNDQSDPPSKQ</sequence>
<proteinExistence type="predicted"/>
<keyword evidence="2" id="KW-1133">Transmembrane helix</keyword>
<dbReference type="Proteomes" id="UP000255326">
    <property type="component" value="Unassembled WGS sequence"/>
</dbReference>
<keyword evidence="2" id="KW-0472">Membrane</keyword>
<evidence type="ECO:0000313" key="4">
    <source>
        <dbReference type="Proteomes" id="UP000255326"/>
    </source>
</evidence>
<dbReference type="InterPro" id="IPR010897">
    <property type="entry name" value="Spore_II_P"/>
</dbReference>
<feature type="region of interest" description="Disordered" evidence="1">
    <location>
        <begin position="150"/>
        <end position="175"/>
    </location>
</feature>
<dbReference type="RefSeq" id="WP_114744922.1">
    <property type="nucleotide sequence ID" value="NZ_QQAY01000003.1"/>
</dbReference>
<feature type="compositionally biased region" description="Polar residues" evidence="1">
    <location>
        <begin position="153"/>
        <end position="174"/>
    </location>
</feature>
<keyword evidence="4" id="KW-1185">Reference proteome</keyword>
<comment type="caution">
    <text evidence="3">The sequence shown here is derived from an EMBL/GenBank/DDBJ whole genome shotgun (WGS) entry which is preliminary data.</text>
</comment>
<evidence type="ECO:0000313" key="3">
    <source>
        <dbReference type="EMBL" id="RDI44026.1"/>
    </source>
</evidence>
<name>A0A370GL96_9BACI</name>
<feature type="transmembrane region" description="Helical" evidence="2">
    <location>
        <begin position="21"/>
        <end position="42"/>
    </location>
</feature>
<evidence type="ECO:0000256" key="2">
    <source>
        <dbReference type="SAM" id="Phobius"/>
    </source>
</evidence>
<reference evidence="3 4" key="1">
    <citation type="submission" date="2018-07" db="EMBL/GenBank/DDBJ databases">
        <title>Genomic Encyclopedia of Type Strains, Phase IV (KMG-IV): sequencing the most valuable type-strain genomes for metagenomic binning, comparative biology and taxonomic classification.</title>
        <authorList>
            <person name="Goeker M."/>
        </authorList>
    </citation>
    <scope>NUCLEOTIDE SEQUENCE [LARGE SCALE GENOMIC DNA]</scope>
    <source>
        <strain evidence="3 4">DSM 25281</strain>
    </source>
</reference>
<dbReference type="EMBL" id="QQAY01000003">
    <property type="protein sequence ID" value="RDI44026.1"/>
    <property type="molecule type" value="Genomic_DNA"/>
</dbReference>
<dbReference type="OrthoDB" id="1633470at2"/>
<dbReference type="SUPFAM" id="SSF53187">
    <property type="entry name" value="Zn-dependent exopeptidases"/>
    <property type="match status" value="1"/>
</dbReference>
<dbReference type="Pfam" id="PF07454">
    <property type="entry name" value="SpoIIP"/>
    <property type="match status" value="1"/>
</dbReference>
<gene>
    <name evidence="3" type="ORF">DFR59_10389</name>
</gene>
<dbReference type="AlphaFoldDB" id="A0A370GL96"/>